<protein>
    <recommendedName>
        <fullName evidence="3">Plasmid maintenance system killer protein</fullName>
    </recommendedName>
</protein>
<organism evidence="1 2">
    <name type="scientific">Acetivibrio ethanolgignens</name>
    <dbReference type="NCBI Taxonomy" id="290052"/>
    <lineage>
        <taxon>Bacteria</taxon>
        <taxon>Bacillati</taxon>
        <taxon>Bacillota</taxon>
        <taxon>Clostridia</taxon>
        <taxon>Eubacteriales</taxon>
        <taxon>Oscillospiraceae</taxon>
        <taxon>Acetivibrio</taxon>
    </lineage>
</organism>
<reference evidence="1 2" key="1">
    <citation type="submission" date="2015-11" db="EMBL/GenBank/DDBJ databases">
        <title>Butyribacter intestini gen. nov., sp. nov., a butyric acid-producing bacterium of the family Lachnospiraceae isolated from the human faeces.</title>
        <authorList>
            <person name="Zou Y."/>
            <person name="Xue W."/>
            <person name="Luo G."/>
            <person name="Lv M."/>
        </authorList>
    </citation>
    <scope>NUCLEOTIDE SEQUENCE [LARGE SCALE GENOMIC DNA]</scope>
    <source>
        <strain evidence="1 2">ACET-33324</strain>
    </source>
</reference>
<dbReference type="EMBL" id="LNAM01000185">
    <property type="protein sequence ID" value="KSV58138.1"/>
    <property type="molecule type" value="Genomic_DNA"/>
</dbReference>
<evidence type="ECO:0000313" key="1">
    <source>
        <dbReference type="EMBL" id="KSV58138.1"/>
    </source>
</evidence>
<comment type="caution">
    <text evidence="1">The sequence shown here is derived from an EMBL/GenBank/DDBJ whole genome shotgun (WGS) entry which is preliminary data.</text>
</comment>
<dbReference type="Gene3D" id="3.30.2310.20">
    <property type="entry name" value="RelE-like"/>
    <property type="match status" value="1"/>
</dbReference>
<dbReference type="STRING" id="290052.ASU35_14180"/>
<gene>
    <name evidence="1" type="ORF">ASU35_14180</name>
</gene>
<name>A0A0V8QCC5_9FIRM</name>
<evidence type="ECO:0008006" key="3">
    <source>
        <dbReference type="Google" id="ProtNLM"/>
    </source>
</evidence>
<keyword evidence="2" id="KW-1185">Reference proteome</keyword>
<dbReference type="AlphaFoldDB" id="A0A0V8QCC5"/>
<dbReference type="Proteomes" id="UP000054874">
    <property type="component" value="Unassembled WGS sequence"/>
</dbReference>
<dbReference type="InterPro" id="IPR035093">
    <property type="entry name" value="RelE/ParE_toxin_dom_sf"/>
</dbReference>
<dbReference type="RefSeq" id="WP_058353621.1">
    <property type="nucleotide sequence ID" value="NZ_CABMMD010000185.1"/>
</dbReference>
<evidence type="ECO:0000313" key="2">
    <source>
        <dbReference type="Proteomes" id="UP000054874"/>
    </source>
</evidence>
<proteinExistence type="predicted"/>
<sequence length="123" mass="13968">MQITYEDDSVRELFEDLCQVQMPKGLMKKQIDPELTRAVKKRYDQLRAADNFYIFQATGLGKPHSLTGMEGCYGVHVTANWRLVVKPIANDTLPETLKNCDTVQIKGVVDYHGKGAKNNWIIP</sequence>
<accession>A0A0V8QCC5</accession>
<dbReference type="OrthoDB" id="2003076at2"/>
<dbReference type="SUPFAM" id="SSF143011">
    <property type="entry name" value="RelE-like"/>
    <property type="match status" value="1"/>
</dbReference>